<evidence type="ECO:0000313" key="3">
    <source>
        <dbReference type="Proteomes" id="UP001222770"/>
    </source>
</evidence>
<dbReference type="SUPFAM" id="SSF51735">
    <property type="entry name" value="NAD(P)-binding Rossmann-fold domains"/>
    <property type="match status" value="1"/>
</dbReference>
<dbReference type="Pfam" id="PF00107">
    <property type="entry name" value="ADH_zinc_N"/>
    <property type="match status" value="1"/>
</dbReference>
<name>A0ABT6CL04_9SPHN</name>
<sequence>MMSRTWRIHETNGPDSLVLENLPIPEPGPGEVRVKTKAIGMNRSDLLWITAGFFTPVLPSRVGAEFCGIVDAVGEGVNAFKPGDRVSNLPHPLTYAHFAEHTIVTAEALVHTPACLSDAEGAAFIFTHLTQMLGLVEAAGLRAGMTVLVSGATSANGNSAVLLAKLIGAQVIATSRSSAGLERLLALGADAVVATSEESLSERVASLTGGKGADVVYDCVGGTMTDEILQSCAMNAYWLMFGYLDPTPVTVNWPLWFYKQPKLHIFSTLQYSGSDAMGMKGHPLIFRRAIDGLLALVGSGKLAVPIGTVYQGIEQVQTALRTMDANAGGGKIVITI</sequence>
<proteinExistence type="predicted"/>
<dbReference type="PANTHER" id="PTHR43677">
    <property type="entry name" value="SHORT-CHAIN DEHYDROGENASE/REDUCTASE"/>
    <property type="match status" value="1"/>
</dbReference>
<gene>
    <name evidence="2" type="ORF">POM99_15450</name>
</gene>
<dbReference type="InterPro" id="IPR011032">
    <property type="entry name" value="GroES-like_sf"/>
</dbReference>
<accession>A0ABT6CL04</accession>
<comment type="caution">
    <text evidence="2">The sequence shown here is derived from an EMBL/GenBank/DDBJ whole genome shotgun (WGS) entry which is preliminary data.</text>
</comment>
<dbReference type="Proteomes" id="UP001222770">
    <property type="component" value="Unassembled WGS sequence"/>
</dbReference>
<reference evidence="2 3" key="1">
    <citation type="submission" date="2023-03" db="EMBL/GenBank/DDBJ databases">
        <title>Novosphingobium cyanobacteriorum sp. nov., isolated from a eutrophic reservoir during the Microcystis bloom period.</title>
        <authorList>
            <person name="Kang M."/>
            <person name="Le V."/>
            <person name="Ko S.-R."/>
            <person name="Lee S.-A."/>
            <person name="Ahn C.-Y."/>
        </authorList>
    </citation>
    <scope>NUCLEOTIDE SEQUENCE [LARGE SCALE GENOMIC DNA]</scope>
    <source>
        <strain evidence="2 3">HBC54</strain>
    </source>
</reference>
<feature type="domain" description="Enoyl reductase (ER)" evidence="1">
    <location>
        <begin position="13"/>
        <end position="334"/>
    </location>
</feature>
<dbReference type="PANTHER" id="PTHR43677:SF4">
    <property type="entry name" value="QUINONE OXIDOREDUCTASE-LIKE PROTEIN 2"/>
    <property type="match status" value="1"/>
</dbReference>
<dbReference type="InterPro" id="IPR051397">
    <property type="entry name" value="Zn-ADH-like_protein"/>
</dbReference>
<keyword evidence="3" id="KW-1185">Reference proteome</keyword>
<evidence type="ECO:0000313" key="2">
    <source>
        <dbReference type="EMBL" id="MDF8334603.1"/>
    </source>
</evidence>
<dbReference type="InterPro" id="IPR036291">
    <property type="entry name" value="NAD(P)-bd_dom_sf"/>
</dbReference>
<dbReference type="Gene3D" id="3.90.180.10">
    <property type="entry name" value="Medium-chain alcohol dehydrogenases, catalytic domain"/>
    <property type="match status" value="1"/>
</dbReference>
<organism evidence="2 3">
    <name type="scientific">Novosphingobium cyanobacteriorum</name>
    <dbReference type="NCBI Taxonomy" id="3024215"/>
    <lineage>
        <taxon>Bacteria</taxon>
        <taxon>Pseudomonadati</taxon>
        <taxon>Pseudomonadota</taxon>
        <taxon>Alphaproteobacteria</taxon>
        <taxon>Sphingomonadales</taxon>
        <taxon>Sphingomonadaceae</taxon>
        <taxon>Novosphingobium</taxon>
    </lineage>
</organism>
<evidence type="ECO:0000259" key="1">
    <source>
        <dbReference type="SMART" id="SM00829"/>
    </source>
</evidence>
<dbReference type="Gene3D" id="3.40.50.720">
    <property type="entry name" value="NAD(P)-binding Rossmann-like Domain"/>
    <property type="match status" value="1"/>
</dbReference>
<dbReference type="InterPro" id="IPR013149">
    <property type="entry name" value="ADH-like_C"/>
</dbReference>
<dbReference type="RefSeq" id="WP_277279378.1">
    <property type="nucleotide sequence ID" value="NZ_JAROCY010000015.1"/>
</dbReference>
<dbReference type="Pfam" id="PF08240">
    <property type="entry name" value="ADH_N"/>
    <property type="match status" value="1"/>
</dbReference>
<dbReference type="InterPro" id="IPR020843">
    <property type="entry name" value="ER"/>
</dbReference>
<dbReference type="SUPFAM" id="SSF50129">
    <property type="entry name" value="GroES-like"/>
    <property type="match status" value="1"/>
</dbReference>
<dbReference type="InterPro" id="IPR013154">
    <property type="entry name" value="ADH-like_N"/>
</dbReference>
<dbReference type="EMBL" id="JAROCY010000015">
    <property type="protein sequence ID" value="MDF8334603.1"/>
    <property type="molecule type" value="Genomic_DNA"/>
</dbReference>
<protein>
    <submittedName>
        <fullName evidence="2">Zinc-binding dehydrogenase</fullName>
    </submittedName>
</protein>
<dbReference type="SMART" id="SM00829">
    <property type="entry name" value="PKS_ER"/>
    <property type="match status" value="1"/>
</dbReference>